<dbReference type="RefSeq" id="WP_126375571.1">
    <property type="nucleotide sequence ID" value="NZ_AP017378.1"/>
</dbReference>
<dbReference type="SMART" id="SM00387">
    <property type="entry name" value="HATPase_c"/>
    <property type="match status" value="1"/>
</dbReference>
<dbReference type="SUPFAM" id="SSF103190">
    <property type="entry name" value="Sensory domain-like"/>
    <property type="match status" value="1"/>
</dbReference>
<dbReference type="Pfam" id="PF02518">
    <property type="entry name" value="HATPase_c"/>
    <property type="match status" value="1"/>
</dbReference>
<evidence type="ECO:0000259" key="9">
    <source>
        <dbReference type="PROSITE" id="PS50109"/>
    </source>
</evidence>
<keyword evidence="8" id="KW-0812">Transmembrane</keyword>
<dbReference type="SUPFAM" id="SSF55874">
    <property type="entry name" value="ATPase domain of HSP90 chaperone/DNA topoisomerase II/histidine kinase"/>
    <property type="match status" value="1"/>
</dbReference>
<evidence type="ECO:0000313" key="10">
    <source>
        <dbReference type="EMBL" id="BBD06756.1"/>
    </source>
</evidence>
<evidence type="ECO:0000256" key="6">
    <source>
        <dbReference type="ARBA" id="ARBA00022777"/>
    </source>
</evidence>
<evidence type="ECO:0000313" key="11">
    <source>
        <dbReference type="Proteomes" id="UP000269883"/>
    </source>
</evidence>
<dbReference type="EMBL" id="AP017378">
    <property type="protein sequence ID" value="BBD06756.1"/>
    <property type="molecule type" value="Genomic_DNA"/>
</dbReference>
<dbReference type="InterPro" id="IPR036890">
    <property type="entry name" value="HATPase_C_sf"/>
</dbReference>
<evidence type="ECO:0000256" key="2">
    <source>
        <dbReference type="ARBA" id="ARBA00012438"/>
    </source>
</evidence>
<keyword evidence="5" id="KW-0547">Nucleotide-binding</keyword>
<keyword evidence="4" id="KW-0808">Transferase</keyword>
<dbReference type="GO" id="GO:0005524">
    <property type="term" value="F:ATP binding"/>
    <property type="evidence" value="ECO:0007669"/>
    <property type="project" value="UniProtKB-KW"/>
</dbReference>
<evidence type="ECO:0000256" key="4">
    <source>
        <dbReference type="ARBA" id="ARBA00022679"/>
    </source>
</evidence>
<dbReference type="InterPro" id="IPR003594">
    <property type="entry name" value="HATPase_dom"/>
</dbReference>
<feature type="transmembrane region" description="Helical" evidence="8">
    <location>
        <begin position="22"/>
        <end position="43"/>
    </location>
</feature>
<accession>A0A2Z6AU96</accession>
<proteinExistence type="predicted"/>
<keyword evidence="7" id="KW-0067">ATP-binding</keyword>
<keyword evidence="11" id="KW-1185">Reference proteome</keyword>
<comment type="catalytic activity">
    <reaction evidence="1">
        <text>ATP + protein L-histidine = ADP + protein N-phospho-L-histidine.</text>
        <dbReference type="EC" id="2.7.13.3"/>
    </reaction>
</comment>
<protein>
    <recommendedName>
        <fullName evidence="2">histidine kinase</fullName>
        <ecNumber evidence="2">2.7.13.3</ecNumber>
    </recommendedName>
</protein>
<feature type="transmembrane region" description="Helical" evidence="8">
    <location>
        <begin position="176"/>
        <end position="196"/>
    </location>
</feature>
<evidence type="ECO:0000256" key="7">
    <source>
        <dbReference type="ARBA" id="ARBA00022840"/>
    </source>
</evidence>
<dbReference type="Pfam" id="PF07568">
    <property type="entry name" value="HisKA_2"/>
    <property type="match status" value="1"/>
</dbReference>
<keyword evidence="8" id="KW-0472">Membrane</keyword>
<dbReference type="InterPro" id="IPR029151">
    <property type="entry name" value="Sensor-like_sf"/>
</dbReference>
<keyword evidence="3" id="KW-0597">Phosphoprotein</keyword>
<evidence type="ECO:0000256" key="8">
    <source>
        <dbReference type="SAM" id="Phobius"/>
    </source>
</evidence>
<dbReference type="KEGG" id="dfl:DFE_0030"/>
<dbReference type="PROSITE" id="PS50109">
    <property type="entry name" value="HIS_KIN"/>
    <property type="match status" value="1"/>
</dbReference>
<keyword evidence="8" id="KW-1133">Transmembrane helix</keyword>
<keyword evidence="6" id="KW-0418">Kinase</keyword>
<dbReference type="PANTHER" id="PTHR41523">
    <property type="entry name" value="TWO-COMPONENT SYSTEM SENSOR PROTEIN"/>
    <property type="match status" value="1"/>
</dbReference>
<dbReference type="Proteomes" id="UP000269883">
    <property type="component" value="Chromosome"/>
</dbReference>
<organism evidence="10 11">
    <name type="scientific">Desulfovibrio ferrophilus</name>
    <dbReference type="NCBI Taxonomy" id="241368"/>
    <lineage>
        <taxon>Bacteria</taxon>
        <taxon>Pseudomonadati</taxon>
        <taxon>Thermodesulfobacteriota</taxon>
        <taxon>Desulfovibrionia</taxon>
        <taxon>Desulfovibrionales</taxon>
        <taxon>Desulfovibrionaceae</taxon>
        <taxon>Desulfovibrio</taxon>
    </lineage>
</organism>
<evidence type="ECO:0000256" key="5">
    <source>
        <dbReference type="ARBA" id="ARBA00022741"/>
    </source>
</evidence>
<evidence type="ECO:0000256" key="1">
    <source>
        <dbReference type="ARBA" id="ARBA00000085"/>
    </source>
</evidence>
<dbReference type="InterPro" id="IPR005467">
    <property type="entry name" value="His_kinase_dom"/>
</dbReference>
<dbReference type="OrthoDB" id="5342753at2"/>
<dbReference type="AlphaFoldDB" id="A0A2Z6AU96"/>
<dbReference type="GO" id="GO:0004673">
    <property type="term" value="F:protein histidine kinase activity"/>
    <property type="evidence" value="ECO:0007669"/>
    <property type="project" value="UniProtKB-EC"/>
</dbReference>
<gene>
    <name evidence="10" type="ORF">DFE_0030</name>
</gene>
<evidence type="ECO:0000256" key="3">
    <source>
        <dbReference type="ARBA" id="ARBA00022553"/>
    </source>
</evidence>
<sequence length="469" mass="52214">MDSTTSDSYQTPPSRSNTHSKLVITLIMALFLALSAFSTLSILHQDRQNQTAQMLTAARGLERVLGRFATPTTDAFRLQAELDNIARRDKRIVRLTLYTTDSNGNYKALASTWPSRLGQPATQTQLQVLQTNESYVDDETVAGHNAFRLSFPVHTETGQILGLLDMLMIAERPATLAAGIYAAAATVFIALLIAYFTHQKQLLNLELHRRLNAEQELTKHRDRLEDSVRERTSDLIRANRLLEREISERGLMADKIKNSLAEKELLLQEIHHRVKNNLQIVASLLDMAGRRAANKEVLDICTELSSKVHGISLVHTQLYQNETIDHIDMGKYAKDLNSYLVRVYNASQIEAHIVADSIHLPIVAATPLGMVLNELLTNSYKHAFNGRKDGNIHITMKQQGPAITIEMRDSGPGIPEGLDPENTDSMGMKLINNIVTYQLMGSITFSTGPGAQAIIEFDKDHFPGRTAGI</sequence>
<dbReference type="Gene3D" id="3.30.565.10">
    <property type="entry name" value="Histidine kinase-like ATPase, C-terminal domain"/>
    <property type="match status" value="1"/>
</dbReference>
<dbReference type="EC" id="2.7.13.3" evidence="2"/>
<dbReference type="Gene3D" id="3.30.450.20">
    <property type="entry name" value="PAS domain"/>
    <property type="match status" value="1"/>
</dbReference>
<feature type="domain" description="Histidine kinase" evidence="9">
    <location>
        <begin position="368"/>
        <end position="461"/>
    </location>
</feature>
<dbReference type="InterPro" id="IPR011495">
    <property type="entry name" value="Sig_transdc_His_kin_sub2_dim/P"/>
</dbReference>
<name>A0A2Z6AU96_9BACT</name>
<reference evidence="10 11" key="1">
    <citation type="journal article" date="2018" name="Sci. Adv.">
        <title>Multi-heme cytochromes provide a pathway for survival in energy-limited environments.</title>
        <authorList>
            <person name="Deng X."/>
            <person name="Dohmae N."/>
            <person name="Nealson K.H."/>
            <person name="Hashimoto K."/>
            <person name="Okamoto A."/>
        </authorList>
    </citation>
    <scope>NUCLEOTIDE SEQUENCE [LARGE SCALE GENOMIC DNA]</scope>
    <source>
        <strain evidence="10 11">IS5</strain>
    </source>
</reference>
<dbReference type="PANTHER" id="PTHR41523:SF8">
    <property type="entry name" value="ETHYLENE RESPONSE SENSOR PROTEIN"/>
    <property type="match status" value="1"/>
</dbReference>